<evidence type="ECO:0000256" key="1">
    <source>
        <dbReference type="SAM" id="MobiDB-lite"/>
    </source>
</evidence>
<comment type="caution">
    <text evidence="2">The sequence shown here is derived from an EMBL/GenBank/DDBJ whole genome shotgun (WGS) entry which is preliminary data.</text>
</comment>
<evidence type="ECO:0000313" key="2">
    <source>
        <dbReference type="EMBL" id="SMP22782.1"/>
    </source>
</evidence>
<reference evidence="2 3" key="1">
    <citation type="submission" date="2017-05" db="EMBL/GenBank/DDBJ databases">
        <authorList>
            <person name="Varghese N."/>
            <person name="Submissions S."/>
        </authorList>
    </citation>
    <scope>NUCLEOTIDE SEQUENCE [LARGE SCALE GENOMIC DNA]</scope>
    <source>
        <strain evidence="2 3">DSM 15949</strain>
    </source>
</reference>
<name>A0ABY1P0V1_9HYPH</name>
<protein>
    <submittedName>
        <fullName evidence="2">Uncharacterized protein</fullName>
    </submittedName>
</protein>
<gene>
    <name evidence="2" type="ORF">SAMN06265374_2197</name>
</gene>
<proteinExistence type="predicted"/>
<dbReference type="EMBL" id="FXTT01000003">
    <property type="protein sequence ID" value="SMP22782.1"/>
    <property type="molecule type" value="Genomic_DNA"/>
</dbReference>
<keyword evidence="3" id="KW-1185">Reference proteome</keyword>
<feature type="region of interest" description="Disordered" evidence="1">
    <location>
        <begin position="1"/>
        <end position="29"/>
    </location>
</feature>
<dbReference type="Proteomes" id="UP001157914">
    <property type="component" value="Unassembled WGS sequence"/>
</dbReference>
<evidence type="ECO:0000313" key="3">
    <source>
        <dbReference type="Proteomes" id="UP001157914"/>
    </source>
</evidence>
<organism evidence="2 3">
    <name type="scientific">Roseibium denhamense</name>
    <dbReference type="NCBI Taxonomy" id="76305"/>
    <lineage>
        <taxon>Bacteria</taxon>
        <taxon>Pseudomonadati</taxon>
        <taxon>Pseudomonadota</taxon>
        <taxon>Alphaproteobacteria</taxon>
        <taxon>Hyphomicrobiales</taxon>
        <taxon>Stappiaceae</taxon>
        <taxon>Roseibium</taxon>
    </lineage>
</organism>
<accession>A0ABY1P0V1</accession>
<sequence length="29" mass="3106">MTETKGISGSIEIDDFRQSPVMPSLPGLV</sequence>